<evidence type="ECO:0000256" key="2">
    <source>
        <dbReference type="ARBA" id="ARBA00022553"/>
    </source>
</evidence>
<dbReference type="GO" id="GO:0004674">
    <property type="term" value="F:protein serine/threonine kinase activity"/>
    <property type="evidence" value="ECO:0007669"/>
    <property type="project" value="UniProtKB-EC"/>
</dbReference>
<feature type="domain" description="Protein kinase" evidence="14">
    <location>
        <begin position="550"/>
        <end position="821"/>
    </location>
</feature>
<dbReference type="Pfam" id="PF23598">
    <property type="entry name" value="LRR_14"/>
    <property type="match status" value="1"/>
</dbReference>
<keyword evidence="9 13" id="KW-1133">Transmembrane helix</keyword>
<dbReference type="PROSITE" id="PS50011">
    <property type="entry name" value="PROTEIN_KINASE_DOM"/>
    <property type="match status" value="1"/>
</dbReference>
<evidence type="ECO:0000256" key="12">
    <source>
        <dbReference type="SAM" id="MobiDB-lite"/>
    </source>
</evidence>
<evidence type="ECO:0000313" key="16">
    <source>
        <dbReference type="Proteomes" id="UP000327013"/>
    </source>
</evidence>
<dbReference type="PANTHER" id="PTHR48008">
    <property type="entry name" value="LEUCINE-RICH REPEAT RECEPTOR-LIKE PROTEIN KINASE IMK3-RELATED"/>
    <property type="match status" value="1"/>
</dbReference>
<dbReference type="CDD" id="cd14066">
    <property type="entry name" value="STKc_IRAK"/>
    <property type="match status" value="1"/>
</dbReference>
<dbReference type="Pfam" id="PF08263">
    <property type="entry name" value="LRRNT_2"/>
    <property type="match status" value="1"/>
</dbReference>
<evidence type="ECO:0000256" key="6">
    <source>
        <dbReference type="ARBA" id="ARBA00022737"/>
    </source>
</evidence>
<name>A0A5N6QBK4_9ROSI</name>
<evidence type="ECO:0000313" key="15">
    <source>
        <dbReference type="EMBL" id="KAE7996547.1"/>
    </source>
</evidence>
<keyword evidence="8" id="KW-0067">ATP-binding</keyword>
<dbReference type="Gene3D" id="3.80.10.10">
    <property type="entry name" value="Ribonuclease Inhibitor"/>
    <property type="match status" value="3"/>
</dbReference>
<evidence type="ECO:0000256" key="13">
    <source>
        <dbReference type="SAM" id="Phobius"/>
    </source>
</evidence>
<feature type="compositionally biased region" description="Polar residues" evidence="12">
    <location>
        <begin position="826"/>
        <end position="842"/>
    </location>
</feature>
<evidence type="ECO:0000256" key="3">
    <source>
        <dbReference type="ARBA" id="ARBA00022614"/>
    </source>
</evidence>
<dbReference type="InterPro" id="IPR001611">
    <property type="entry name" value="Leu-rich_rpt"/>
</dbReference>
<dbReference type="InterPro" id="IPR003591">
    <property type="entry name" value="Leu-rich_rpt_typical-subtyp"/>
</dbReference>
<dbReference type="Pfam" id="PF07714">
    <property type="entry name" value="PK_Tyr_Ser-Thr"/>
    <property type="match status" value="1"/>
</dbReference>
<keyword evidence="11" id="KW-0675">Receptor</keyword>
<dbReference type="InterPro" id="IPR011009">
    <property type="entry name" value="Kinase-like_dom_sf"/>
</dbReference>
<dbReference type="SUPFAM" id="SSF56112">
    <property type="entry name" value="Protein kinase-like (PK-like)"/>
    <property type="match status" value="1"/>
</dbReference>
<dbReference type="FunFam" id="3.80.10.10:FF:000722">
    <property type="entry name" value="Leucine-rich repeat receptor-like protein kinase"/>
    <property type="match status" value="1"/>
</dbReference>
<dbReference type="OrthoDB" id="1890790at2759"/>
<feature type="region of interest" description="Disordered" evidence="12">
    <location>
        <begin position="819"/>
        <end position="842"/>
    </location>
</feature>
<evidence type="ECO:0000256" key="1">
    <source>
        <dbReference type="ARBA" id="ARBA00004167"/>
    </source>
</evidence>
<keyword evidence="6" id="KW-0677">Repeat</keyword>
<reference evidence="15 16" key="1">
    <citation type="submission" date="2019-06" db="EMBL/GenBank/DDBJ databases">
        <title>A chromosomal-level reference genome of Carpinus fangiana (Coryloideae, Betulaceae).</title>
        <authorList>
            <person name="Yang X."/>
            <person name="Wang Z."/>
            <person name="Zhang L."/>
            <person name="Hao G."/>
            <person name="Liu J."/>
            <person name="Yang Y."/>
        </authorList>
    </citation>
    <scope>NUCLEOTIDE SEQUENCE [LARGE SCALE GENOMIC DNA]</scope>
    <source>
        <strain evidence="15">Cfa_2016G</strain>
        <tissue evidence="15">Leaf</tissue>
    </source>
</reference>
<comment type="subcellular location">
    <subcellularLocation>
        <location evidence="1">Membrane</location>
        <topology evidence="1">Single-pass membrane protein</topology>
    </subcellularLocation>
</comment>
<dbReference type="FunFam" id="3.30.200.20:FF:000486">
    <property type="entry name" value="Leucine-rich repeat receptor-like protein kinase"/>
    <property type="match status" value="1"/>
</dbReference>
<dbReference type="FunFam" id="3.80.10.10:FF:000228">
    <property type="entry name" value="Leucine-rich repeat receptor-like serine/threonine-protein kinase BAM1"/>
    <property type="match status" value="1"/>
</dbReference>
<evidence type="ECO:0000259" key="14">
    <source>
        <dbReference type="PROSITE" id="PS50011"/>
    </source>
</evidence>
<evidence type="ECO:0000256" key="4">
    <source>
        <dbReference type="ARBA" id="ARBA00022692"/>
    </source>
</evidence>
<dbReference type="InterPro" id="IPR000719">
    <property type="entry name" value="Prot_kinase_dom"/>
</dbReference>
<keyword evidence="4 13" id="KW-0812">Transmembrane</keyword>
<dbReference type="InterPro" id="IPR013210">
    <property type="entry name" value="LRR_N_plant-typ"/>
</dbReference>
<feature type="transmembrane region" description="Helical" evidence="13">
    <location>
        <begin position="467"/>
        <end position="491"/>
    </location>
</feature>
<dbReference type="EMBL" id="CM017321">
    <property type="protein sequence ID" value="KAE7996547.1"/>
    <property type="molecule type" value="Genomic_DNA"/>
</dbReference>
<dbReference type="InterPro" id="IPR055414">
    <property type="entry name" value="LRR_R13L4/SHOC2-like"/>
</dbReference>
<dbReference type="GO" id="GO:0016020">
    <property type="term" value="C:membrane"/>
    <property type="evidence" value="ECO:0007669"/>
    <property type="project" value="UniProtKB-SubCell"/>
</dbReference>
<evidence type="ECO:0000256" key="8">
    <source>
        <dbReference type="ARBA" id="ARBA00022840"/>
    </source>
</evidence>
<evidence type="ECO:0000256" key="5">
    <source>
        <dbReference type="ARBA" id="ARBA00022729"/>
    </source>
</evidence>
<dbReference type="FunFam" id="3.80.10.10:FF:000383">
    <property type="entry name" value="Leucine-rich repeat receptor protein kinase EMS1"/>
    <property type="match status" value="1"/>
</dbReference>
<keyword evidence="3" id="KW-0433">Leucine-rich repeat</keyword>
<dbReference type="GO" id="GO:0005524">
    <property type="term" value="F:ATP binding"/>
    <property type="evidence" value="ECO:0007669"/>
    <property type="project" value="UniProtKB-KW"/>
</dbReference>
<gene>
    <name evidence="15" type="ORF">FH972_001261</name>
</gene>
<proteinExistence type="predicted"/>
<keyword evidence="5" id="KW-0732">Signal</keyword>
<dbReference type="Gene3D" id="3.30.200.20">
    <property type="entry name" value="Phosphorylase Kinase, domain 1"/>
    <property type="match status" value="1"/>
</dbReference>
<evidence type="ECO:0000256" key="9">
    <source>
        <dbReference type="ARBA" id="ARBA00022989"/>
    </source>
</evidence>
<accession>A0A5N6QBK4</accession>
<dbReference type="Gene3D" id="1.10.510.10">
    <property type="entry name" value="Transferase(Phosphotransferase) domain 1"/>
    <property type="match status" value="1"/>
</dbReference>
<evidence type="ECO:0000256" key="10">
    <source>
        <dbReference type="ARBA" id="ARBA00023136"/>
    </source>
</evidence>
<keyword evidence="7" id="KW-0547">Nucleotide-binding</keyword>
<dbReference type="PRINTS" id="PR00019">
    <property type="entry name" value="LEURICHRPT"/>
</dbReference>
<keyword evidence="2" id="KW-0597">Phosphoprotein</keyword>
<sequence>MPNQTLVLLNNFYEHPFQTLERLMERGADCISDKKKEKWKLQERVPSLHFLGVLKEFLLCTAQFLLLLLLLICVTNPVSGEDWDGVVVTAADFQALQAFKQELDDPRGFLRSWNDSGFGACSGGWPGIKCAQGQVIVIQLPWRGLGGRISKKIGQLQGLRKLSLHDNVIGGSIPSALGILPNLRGVQLFNNRLTGSIPPSLGSCPLLQTLDLSNNLLTGIIPASLANSSKLYRLNLSFNSFSGSFPVSLTHSLSLTFLYLQHNNLSGSIPNTWGTLSKLQEISLSNNHISGPVPVEVGRLSRLRTLDFSDNAINGSLPSSIVNLSSLVVLNLESNNLDNRIPDALDRLHNLSVLNLKRNQFSGNIPSTIGLISTLTQLDLSQNNLSGEIPASLVDLPNLNSFNVSYNNLSGSVPTRLSQKFNASSFVGNIQLCGFSGSIPCPSQAPSQGVPAPSPKHHHRKLSTKDIILIAAGALLVVLLILCCILLCCLIRRRTASKAKDGETTGRAGAARAEKGVPAAGVEVEAGGDAGGKLVHFDGTMVFTADDLLCATAEIMGKSTYGTVYKATLEDGNQVAVKRLREKITKSQREFEAEVSVLGKIRHPNLLALRGFYLGPKGEKLLVFDFMPKGSLAAFLHARGPDTPIDWPTRMKIVQGMTRGLFHLHSLENIIHGNLTSSNVLLDEQNNAKIADFGLSRLMTAAANSNVIATAAALGYRAPELSKLKKANTKTDVYSLGVIILELLTGKSPGEAMNGHDLPQWVASIVKEEWTNEVFDLELMRDASTIGDELLNTLKLALHCVDPSPSARPEVQQVLQQLEEIRPETAASSSDDGAGIPSTSDT</sequence>
<dbReference type="Pfam" id="PF13855">
    <property type="entry name" value="LRR_8"/>
    <property type="match status" value="1"/>
</dbReference>
<dbReference type="InterPro" id="IPR052451">
    <property type="entry name" value="Ser/Thr_kinase-like"/>
</dbReference>
<evidence type="ECO:0000256" key="11">
    <source>
        <dbReference type="ARBA" id="ARBA00023170"/>
    </source>
</evidence>
<dbReference type="FunFam" id="1.10.510.10:FF:000480">
    <property type="entry name" value="Pollen receptor-like kinase 1"/>
    <property type="match status" value="1"/>
</dbReference>
<dbReference type="PANTHER" id="PTHR48008:SF6">
    <property type="entry name" value="LEUCINE-RICH REPEAT RECEPTOR-LIKE PROTEIN KINASE IMK3-RELATED"/>
    <property type="match status" value="1"/>
</dbReference>
<keyword evidence="10 13" id="KW-0472">Membrane</keyword>
<dbReference type="SUPFAM" id="SSF52058">
    <property type="entry name" value="L domain-like"/>
    <property type="match status" value="1"/>
</dbReference>
<organism evidence="15 16">
    <name type="scientific">Carpinus fangiana</name>
    <dbReference type="NCBI Taxonomy" id="176857"/>
    <lineage>
        <taxon>Eukaryota</taxon>
        <taxon>Viridiplantae</taxon>
        <taxon>Streptophyta</taxon>
        <taxon>Embryophyta</taxon>
        <taxon>Tracheophyta</taxon>
        <taxon>Spermatophyta</taxon>
        <taxon>Magnoliopsida</taxon>
        <taxon>eudicotyledons</taxon>
        <taxon>Gunneridae</taxon>
        <taxon>Pentapetalae</taxon>
        <taxon>rosids</taxon>
        <taxon>fabids</taxon>
        <taxon>Fagales</taxon>
        <taxon>Betulaceae</taxon>
        <taxon>Carpinus</taxon>
    </lineage>
</organism>
<dbReference type="InterPro" id="IPR001245">
    <property type="entry name" value="Ser-Thr/Tyr_kinase_cat_dom"/>
</dbReference>
<dbReference type="AlphaFoldDB" id="A0A5N6QBK4"/>
<dbReference type="SMART" id="SM00369">
    <property type="entry name" value="LRR_TYP"/>
    <property type="match status" value="5"/>
</dbReference>
<evidence type="ECO:0000256" key="7">
    <source>
        <dbReference type="ARBA" id="ARBA00022741"/>
    </source>
</evidence>
<dbReference type="InterPro" id="IPR032675">
    <property type="entry name" value="LRR_dom_sf"/>
</dbReference>
<protein>
    <recommendedName>
        <fullName evidence="14">Protein kinase domain-containing protein</fullName>
    </recommendedName>
</protein>
<dbReference type="Proteomes" id="UP000327013">
    <property type="component" value="Chromosome 1"/>
</dbReference>
<keyword evidence="16" id="KW-1185">Reference proteome</keyword>